<dbReference type="GO" id="GO:0003341">
    <property type="term" value="P:cilium movement"/>
    <property type="evidence" value="ECO:0007669"/>
    <property type="project" value="InterPro"/>
</dbReference>
<evidence type="ECO:0000256" key="2">
    <source>
        <dbReference type="SAM" id="Coils"/>
    </source>
</evidence>
<dbReference type="Proteomes" id="UP001431209">
    <property type="component" value="Unassembled WGS sequence"/>
</dbReference>
<dbReference type="GO" id="GO:0005930">
    <property type="term" value="C:axoneme"/>
    <property type="evidence" value="ECO:0007669"/>
    <property type="project" value="InterPro"/>
</dbReference>
<feature type="compositionally biased region" description="Low complexity" evidence="3">
    <location>
        <begin position="901"/>
        <end position="930"/>
    </location>
</feature>
<dbReference type="PANTHER" id="PTHR18962">
    <property type="entry name" value="COILED-COIL DOMAIN-CONTAINING PROTEIN 39"/>
    <property type="match status" value="1"/>
</dbReference>
<comment type="caution">
    <text evidence="4">The sequence shown here is derived from an EMBL/GenBank/DDBJ whole genome shotgun (WGS) entry which is preliminary data.</text>
</comment>
<dbReference type="GO" id="GO:0036159">
    <property type="term" value="P:inner dynein arm assembly"/>
    <property type="evidence" value="ECO:0007669"/>
    <property type="project" value="InterPro"/>
</dbReference>
<proteinExistence type="predicted"/>
<evidence type="ECO:0000256" key="3">
    <source>
        <dbReference type="SAM" id="MobiDB-lite"/>
    </source>
</evidence>
<feature type="coiled-coil region" evidence="2">
    <location>
        <begin position="23"/>
        <end position="134"/>
    </location>
</feature>
<evidence type="ECO:0000313" key="4">
    <source>
        <dbReference type="EMBL" id="KAL0481358.1"/>
    </source>
</evidence>
<protein>
    <submittedName>
        <fullName evidence="4">Coiled-coil domain-containing protein</fullName>
    </submittedName>
</protein>
<feature type="coiled-coil region" evidence="2">
    <location>
        <begin position="581"/>
        <end position="640"/>
    </location>
</feature>
<dbReference type="InterPro" id="IPR033290">
    <property type="entry name" value="CCDC39"/>
</dbReference>
<dbReference type="EMBL" id="JAOPGA020000758">
    <property type="protein sequence ID" value="KAL0481358.1"/>
    <property type="molecule type" value="Genomic_DNA"/>
</dbReference>
<dbReference type="AlphaFoldDB" id="A0AAW2YX22"/>
<dbReference type="PANTHER" id="PTHR18962:SF0">
    <property type="entry name" value="COILED-COIL DOMAIN-CONTAINING PROTEIN 39"/>
    <property type="match status" value="1"/>
</dbReference>
<name>A0AAW2YX22_9EUKA</name>
<sequence length="930" mass="109492">MDAFDEEHIDYAHLPDFLLNDKNKELQRKIKESERRVSDNQSKVDVQNERNKNLINHLKSLKVEHETTKSLLESKHKEIETENHLKMVAEREVGRLKSEVLKFEKEHNDIQDKVDGVQNEIFRANEKMDQFKNQMLFNQEELEQWSLARKQKEDDQLALEKYRRQDETKIKELSLKIEKLSREVEDRKSMLEREITDTQASQIELAKTAEDFKALHKERQHLIEQWQDALKNMNKRDQLIMAAGEKFAQGKVVIREKQEILYQESQHLNIHIQNNRELDQKILKVARTVEKSRSELEGRRGHLTDLNDQLEVIKNTLAKASTDLNNKRTEIKIVQQSLEAKMKKLAYMQANKSSTEENLSNKKAILNDLEAQTDYVDKMLLGAETEFKSHQARLKELKEEFYKESQDLFKLINTKANHVAEISGTNAQNKNMAAKIQQKDNEVFKQQELLYNIEFKSQQMERKVNRAQGQRTEEEKEVLNQRIKDLNVELEVYQQQYTMLNVEWNKVQAEVRTMQKQVEVKQKDKDRLEDKVQELDLQNETHEVEYKEMMKQKENNMVNHDVQKLQVKRLRDLLRSRADEVSGLENRKNQLEITYKEKELQVNAHKELLRLEMKNAEDERRQLSLELSERKVQVDKLKNKFAIHLQRLKPDEGEETISQSQFLLRAIHEREELQRKGDMLDESIQQLEKEEKAIDLTLAQFHHRNHMHMSTFKHADKDDADLKLKYELEQKVKDLDTILSRRVQEKRNYEASLQAKKEELAEIIEQKRDIEARRQALMEAKNQLLKEIDRLKQSVSTSYSLMKNGEKEARRKVFDGKEVKMKDIEYLENSLKLSNGLKLLVTLSQNDNHLRSTMERVFGELRIELPIESVTPSTPSKTSSSLPNSRLGSRPSSQVRKTMLSSRGSVRSSTSSTRSSVSSVMSSRSVELRL</sequence>
<feature type="compositionally biased region" description="Polar residues" evidence="3">
    <location>
        <begin position="886"/>
        <end position="900"/>
    </location>
</feature>
<feature type="coiled-coil region" evidence="2">
    <location>
        <begin position="670"/>
        <end position="700"/>
    </location>
</feature>
<dbReference type="Pfam" id="PF24161">
    <property type="entry name" value="CCDC39"/>
    <property type="match status" value="1"/>
</dbReference>
<keyword evidence="1 2" id="KW-0175">Coiled coil</keyword>
<accession>A0AAW2YX22</accession>
<evidence type="ECO:0000256" key="1">
    <source>
        <dbReference type="ARBA" id="ARBA00023054"/>
    </source>
</evidence>
<feature type="region of interest" description="Disordered" evidence="3">
    <location>
        <begin position="869"/>
        <end position="930"/>
    </location>
</feature>
<keyword evidence="5" id="KW-1185">Reference proteome</keyword>
<organism evidence="4 5">
    <name type="scientific">Acrasis kona</name>
    <dbReference type="NCBI Taxonomy" id="1008807"/>
    <lineage>
        <taxon>Eukaryota</taxon>
        <taxon>Discoba</taxon>
        <taxon>Heterolobosea</taxon>
        <taxon>Tetramitia</taxon>
        <taxon>Eutetramitia</taxon>
        <taxon>Acrasidae</taxon>
        <taxon>Acrasis</taxon>
    </lineage>
</organism>
<evidence type="ECO:0000313" key="5">
    <source>
        <dbReference type="Proteomes" id="UP001431209"/>
    </source>
</evidence>
<feature type="coiled-coil region" evidence="2">
    <location>
        <begin position="457"/>
        <end position="552"/>
    </location>
</feature>
<feature type="coiled-coil region" evidence="2">
    <location>
        <begin position="303"/>
        <end position="400"/>
    </location>
</feature>
<dbReference type="GO" id="GO:0060285">
    <property type="term" value="P:cilium-dependent cell motility"/>
    <property type="evidence" value="ECO:0007669"/>
    <property type="project" value="TreeGrafter"/>
</dbReference>
<gene>
    <name evidence="4" type="ORF">AKO1_012725</name>
</gene>
<feature type="coiled-coil region" evidence="2">
    <location>
        <begin position="746"/>
        <end position="794"/>
    </location>
</feature>
<feature type="coiled-coil region" evidence="2">
    <location>
        <begin position="163"/>
        <end position="190"/>
    </location>
</feature>
<reference evidence="4 5" key="1">
    <citation type="submission" date="2024-03" db="EMBL/GenBank/DDBJ databases">
        <title>The Acrasis kona genome and developmental transcriptomes reveal deep origins of eukaryotic multicellular pathways.</title>
        <authorList>
            <person name="Sheikh S."/>
            <person name="Fu C.-J."/>
            <person name="Brown M.W."/>
            <person name="Baldauf S.L."/>
        </authorList>
    </citation>
    <scope>NUCLEOTIDE SEQUENCE [LARGE SCALE GENOMIC DNA]</scope>
    <source>
        <strain evidence="4 5">ATCC MYA-3509</strain>
    </source>
</reference>
<feature type="compositionally biased region" description="Low complexity" evidence="3">
    <location>
        <begin position="869"/>
        <end position="885"/>
    </location>
</feature>